<dbReference type="Proteomes" id="UP000697330">
    <property type="component" value="Unassembled WGS sequence"/>
</dbReference>
<comment type="caution">
    <text evidence="2">The sequence shown here is derived from an EMBL/GenBank/DDBJ whole genome shotgun (WGS) entry which is preliminary data.</text>
</comment>
<reference evidence="2" key="2">
    <citation type="submission" date="2021-09" db="EMBL/GenBank/DDBJ databases">
        <authorList>
            <person name="Gilroy R."/>
        </authorList>
    </citation>
    <scope>NUCLEOTIDE SEQUENCE</scope>
    <source>
        <strain evidence="2">CHK124-7917</strain>
    </source>
</reference>
<dbReference type="RefSeq" id="WP_274958792.1">
    <property type="nucleotide sequence ID" value="NZ_DYWQ01000054.1"/>
</dbReference>
<evidence type="ECO:0000313" key="3">
    <source>
        <dbReference type="Proteomes" id="UP000697330"/>
    </source>
</evidence>
<dbReference type="InterPro" id="IPR056141">
    <property type="entry name" value="DUF7724"/>
</dbReference>
<name>A0A921KMJ9_9ACTN</name>
<organism evidence="2 3">
    <name type="scientific">Thermophilibacter provencensis</name>
    <dbReference type="NCBI Taxonomy" id="1852386"/>
    <lineage>
        <taxon>Bacteria</taxon>
        <taxon>Bacillati</taxon>
        <taxon>Actinomycetota</taxon>
        <taxon>Coriobacteriia</taxon>
        <taxon>Coriobacteriales</taxon>
        <taxon>Atopobiaceae</taxon>
        <taxon>Thermophilibacter</taxon>
    </lineage>
</organism>
<sequence length="135" mass="15262">MEYVWVWGVIAAALAIAFLAGLSSEAGRWVYFPIKEMRADGGAMEDEGKYRATLACDGRYTSFTFGDRTIRFRTSRALLRYIEVKEWDKGYLVVTAEYDGAAAPVEEYIDLVPILQDLYYDPQAFLGPIREVLVA</sequence>
<dbReference type="EMBL" id="DYWQ01000054">
    <property type="protein sequence ID" value="HJF44846.1"/>
    <property type="molecule type" value="Genomic_DNA"/>
</dbReference>
<reference evidence="2" key="1">
    <citation type="journal article" date="2021" name="PeerJ">
        <title>Extensive microbial diversity within the chicken gut microbiome revealed by metagenomics and culture.</title>
        <authorList>
            <person name="Gilroy R."/>
            <person name="Ravi A."/>
            <person name="Getino M."/>
            <person name="Pursley I."/>
            <person name="Horton D.L."/>
            <person name="Alikhan N.F."/>
            <person name="Baker D."/>
            <person name="Gharbi K."/>
            <person name="Hall N."/>
            <person name="Watson M."/>
            <person name="Adriaenssens E.M."/>
            <person name="Foster-Nyarko E."/>
            <person name="Jarju S."/>
            <person name="Secka A."/>
            <person name="Antonio M."/>
            <person name="Oren A."/>
            <person name="Chaudhuri R.R."/>
            <person name="La Ragione R."/>
            <person name="Hildebrand F."/>
            <person name="Pallen M.J."/>
        </authorList>
    </citation>
    <scope>NUCLEOTIDE SEQUENCE</scope>
    <source>
        <strain evidence="2">CHK124-7917</strain>
    </source>
</reference>
<protein>
    <recommendedName>
        <fullName evidence="1">DUF7724 domain-containing protein</fullName>
    </recommendedName>
</protein>
<dbReference type="Pfam" id="PF24849">
    <property type="entry name" value="DUF7724"/>
    <property type="match status" value="1"/>
</dbReference>
<evidence type="ECO:0000259" key="1">
    <source>
        <dbReference type="Pfam" id="PF24849"/>
    </source>
</evidence>
<evidence type="ECO:0000313" key="2">
    <source>
        <dbReference type="EMBL" id="HJF44846.1"/>
    </source>
</evidence>
<accession>A0A921KMJ9</accession>
<gene>
    <name evidence="2" type="ORF">K8U72_03570</name>
</gene>
<feature type="domain" description="DUF7724" evidence="1">
    <location>
        <begin position="51"/>
        <end position="134"/>
    </location>
</feature>
<proteinExistence type="predicted"/>
<dbReference type="AlphaFoldDB" id="A0A921KMJ9"/>